<feature type="domain" description="Palmitoyltransferase DHHC" evidence="12">
    <location>
        <begin position="175"/>
        <end position="297"/>
    </location>
</feature>
<evidence type="ECO:0000256" key="5">
    <source>
        <dbReference type="ARBA" id="ARBA00023136"/>
    </source>
</evidence>
<dbReference type="GO" id="GO:0019706">
    <property type="term" value="F:protein-cysteine S-palmitoyltransferase activity"/>
    <property type="evidence" value="ECO:0007669"/>
    <property type="project" value="UniProtKB-EC"/>
</dbReference>
<gene>
    <name evidence="13" type="ORF">Rt10032_c13g5156</name>
</gene>
<evidence type="ECO:0000256" key="10">
    <source>
        <dbReference type="RuleBase" id="RU079119"/>
    </source>
</evidence>
<dbReference type="GO" id="GO:0016020">
    <property type="term" value="C:membrane"/>
    <property type="evidence" value="ECO:0007669"/>
    <property type="project" value="UniProtKB-SubCell"/>
</dbReference>
<keyword evidence="3 10" id="KW-0812">Transmembrane</keyword>
<evidence type="ECO:0000256" key="2">
    <source>
        <dbReference type="ARBA" id="ARBA00022679"/>
    </source>
</evidence>
<keyword evidence="2 10" id="KW-0808">Transferase</keyword>
<evidence type="ECO:0000256" key="1">
    <source>
        <dbReference type="ARBA" id="ARBA00004141"/>
    </source>
</evidence>
<evidence type="ECO:0000256" key="6">
    <source>
        <dbReference type="ARBA" id="ARBA00023139"/>
    </source>
</evidence>
<comment type="catalytic activity">
    <reaction evidence="9 10">
        <text>L-cysteinyl-[protein] + hexadecanoyl-CoA = S-hexadecanoyl-L-cysteinyl-[protein] + CoA</text>
        <dbReference type="Rhea" id="RHEA:36683"/>
        <dbReference type="Rhea" id="RHEA-COMP:10131"/>
        <dbReference type="Rhea" id="RHEA-COMP:11032"/>
        <dbReference type="ChEBI" id="CHEBI:29950"/>
        <dbReference type="ChEBI" id="CHEBI:57287"/>
        <dbReference type="ChEBI" id="CHEBI:57379"/>
        <dbReference type="ChEBI" id="CHEBI:74151"/>
        <dbReference type="EC" id="2.3.1.225"/>
    </reaction>
</comment>
<protein>
    <recommendedName>
        <fullName evidence="10">Palmitoyltransferase</fullName>
        <ecNumber evidence="10">2.3.1.225</ecNumber>
    </recommendedName>
</protein>
<dbReference type="EC" id="2.3.1.225" evidence="10"/>
<keyword evidence="8 10" id="KW-0012">Acyltransferase</keyword>
<comment type="caution">
    <text evidence="13">The sequence shown here is derived from an EMBL/GenBank/DDBJ whole genome shotgun (WGS) entry which is preliminary data.</text>
</comment>
<comment type="domain">
    <text evidence="10">The DHHC domain is required for palmitoyltransferase activity.</text>
</comment>
<evidence type="ECO:0000256" key="11">
    <source>
        <dbReference type="SAM" id="MobiDB-lite"/>
    </source>
</evidence>
<keyword evidence="6" id="KW-0564">Palmitate</keyword>
<dbReference type="InterPro" id="IPR039859">
    <property type="entry name" value="PFA4/ZDH16/20/ERF2-like"/>
</dbReference>
<feature type="region of interest" description="Disordered" evidence="11">
    <location>
        <begin position="392"/>
        <end position="420"/>
    </location>
</feature>
<dbReference type="EMBL" id="BJWK01000013">
    <property type="protein sequence ID" value="GEM11139.1"/>
    <property type="molecule type" value="Genomic_DNA"/>
</dbReference>
<feature type="transmembrane region" description="Helical" evidence="10">
    <location>
        <begin position="83"/>
        <end position="104"/>
    </location>
</feature>
<organism evidence="13 14">
    <name type="scientific">Rhodotorula toruloides</name>
    <name type="common">Yeast</name>
    <name type="synonym">Rhodosporidium toruloides</name>
    <dbReference type="NCBI Taxonomy" id="5286"/>
    <lineage>
        <taxon>Eukaryota</taxon>
        <taxon>Fungi</taxon>
        <taxon>Dikarya</taxon>
        <taxon>Basidiomycota</taxon>
        <taxon>Pucciniomycotina</taxon>
        <taxon>Microbotryomycetes</taxon>
        <taxon>Sporidiobolales</taxon>
        <taxon>Sporidiobolaceae</taxon>
        <taxon>Rhodotorula</taxon>
    </lineage>
</organism>
<evidence type="ECO:0000313" key="14">
    <source>
        <dbReference type="Proteomes" id="UP000321518"/>
    </source>
</evidence>
<accession>A0A511KL97</accession>
<dbReference type="AlphaFoldDB" id="A0A511KL97"/>
<feature type="transmembrane region" description="Helical" evidence="10">
    <location>
        <begin position="259"/>
        <end position="284"/>
    </location>
</feature>
<comment type="subcellular location">
    <subcellularLocation>
        <location evidence="1">Membrane</location>
        <topology evidence="1">Multi-pass membrane protein</topology>
    </subcellularLocation>
</comment>
<evidence type="ECO:0000256" key="7">
    <source>
        <dbReference type="ARBA" id="ARBA00023288"/>
    </source>
</evidence>
<sequence>MIPVRRPLPAHPLLSFPPDSQLAKPAALPRREDERPRSTALKVLLFAPLVFVFCLLGFAAYAFLWSLCIGYLVFRRHATLRAILYSAPFTWFLFACGGSFWMAYWRGGGVVPGAAEWKRGDDEARVASVGVKRELRGFFAEREEDAGEDEGLLEAEEGARGRRRTLQVKSDGSVRFCRKCNIPKPDRAHHCSSCGRCVLKMDHHCPWLGGGCVGWANYKFFLLALWYTGILGIYSSVVLFHELVAFVGEHDDGFELAPISWALAALLGVIFGVAVGCFGLYHLYLACKNRTTIEAMEHPTSLALLTPSPSHPSSHRTLTPTQRRRLAGAARTYNIYDLGTRENLRQVFGGRERWCEWGCPWGWPPGDGQTFPINEDHLDQLRRITEQVYADAATGSAYEVGGPDSDEESPSDEDGPIRRA</sequence>
<evidence type="ECO:0000256" key="4">
    <source>
        <dbReference type="ARBA" id="ARBA00022989"/>
    </source>
</evidence>
<proteinExistence type="inferred from homology"/>
<dbReference type="Pfam" id="PF01529">
    <property type="entry name" value="DHHC"/>
    <property type="match status" value="1"/>
</dbReference>
<dbReference type="Proteomes" id="UP000321518">
    <property type="component" value="Unassembled WGS sequence"/>
</dbReference>
<keyword evidence="7" id="KW-0449">Lipoprotein</keyword>
<reference evidence="13 14" key="1">
    <citation type="submission" date="2019-07" db="EMBL/GenBank/DDBJ databases">
        <title>Rhodotorula toruloides NBRC10032 genome sequencing.</title>
        <authorList>
            <person name="Shida Y."/>
            <person name="Takaku H."/>
            <person name="Ogasawara W."/>
            <person name="Mori K."/>
        </authorList>
    </citation>
    <scope>NUCLEOTIDE SEQUENCE [LARGE SCALE GENOMIC DNA]</scope>
    <source>
        <strain evidence="13 14">NBRC10032</strain>
    </source>
</reference>
<comment type="similarity">
    <text evidence="10">Belongs to the DHHC palmitoyltransferase family.</text>
</comment>
<dbReference type="PROSITE" id="PS50216">
    <property type="entry name" value="DHHC"/>
    <property type="match status" value="1"/>
</dbReference>
<dbReference type="PANTHER" id="PTHR12246">
    <property type="entry name" value="PALMITOYLTRANSFERASE ZDHHC16"/>
    <property type="match status" value="1"/>
</dbReference>
<dbReference type="InterPro" id="IPR001594">
    <property type="entry name" value="Palmitoyltrfase_DHHC"/>
</dbReference>
<evidence type="ECO:0000256" key="8">
    <source>
        <dbReference type="ARBA" id="ARBA00023315"/>
    </source>
</evidence>
<feature type="transmembrane region" description="Helical" evidence="10">
    <location>
        <begin position="224"/>
        <end position="247"/>
    </location>
</feature>
<evidence type="ECO:0000256" key="3">
    <source>
        <dbReference type="ARBA" id="ARBA00022692"/>
    </source>
</evidence>
<evidence type="ECO:0000256" key="9">
    <source>
        <dbReference type="ARBA" id="ARBA00048048"/>
    </source>
</evidence>
<dbReference type="OrthoDB" id="9909019at2759"/>
<feature type="transmembrane region" description="Helical" evidence="10">
    <location>
        <begin position="45"/>
        <end position="74"/>
    </location>
</feature>
<keyword evidence="4 10" id="KW-1133">Transmembrane helix</keyword>
<evidence type="ECO:0000313" key="13">
    <source>
        <dbReference type="EMBL" id="GEM11139.1"/>
    </source>
</evidence>
<evidence type="ECO:0000259" key="12">
    <source>
        <dbReference type="Pfam" id="PF01529"/>
    </source>
</evidence>
<name>A0A511KL97_RHOTO</name>
<keyword evidence="5 10" id="KW-0472">Membrane</keyword>
<feature type="compositionally biased region" description="Acidic residues" evidence="11">
    <location>
        <begin position="404"/>
        <end position="414"/>
    </location>
</feature>